<dbReference type="KEGG" id="arac:E0W69_018920"/>
<proteinExistence type="predicted"/>
<sequence length="114" mass="12786">MQINYNGKKFKPISNTENGETSDETIFEYVQSGNFLHSNYSGGKIKIGHLIATVSDTGRIDMVYHHINLDGMVMTGKYQSVPEILPNGKIRLHEAWQWTNGDQSSGNSILDEII</sequence>
<gene>
    <name evidence="1" type="ORF">E0W69_018920</name>
</gene>
<organism evidence="1 2">
    <name type="scientific">Rhizosphaericola mali</name>
    <dbReference type="NCBI Taxonomy" id="2545455"/>
    <lineage>
        <taxon>Bacteria</taxon>
        <taxon>Pseudomonadati</taxon>
        <taxon>Bacteroidota</taxon>
        <taxon>Chitinophagia</taxon>
        <taxon>Chitinophagales</taxon>
        <taxon>Chitinophagaceae</taxon>
        <taxon>Rhizosphaericola</taxon>
    </lineage>
</organism>
<protein>
    <submittedName>
        <fullName evidence="1">N-acetylglutamate synthase</fullName>
    </submittedName>
</protein>
<dbReference type="EMBL" id="CP044016">
    <property type="protein sequence ID" value="QES90639.1"/>
    <property type="molecule type" value="Genomic_DNA"/>
</dbReference>
<dbReference type="RefSeq" id="WP_131331625.1">
    <property type="nucleotide sequence ID" value="NZ_CP044016.1"/>
</dbReference>
<dbReference type="Pfam" id="PF26421">
    <property type="entry name" value="Avidin_like"/>
    <property type="match status" value="1"/>
</dbReference>
<dbReference type="InterPro" id="IPR058595">
    <property type="entry name" value="Avidin-like"/>
</dbReference>
<dbReference type="Proteomes" id="UP000292424">
    <property type="component" value="Chromosome"/>
</dbReference>
<dbReference type="OrthoDB" id="5684515at2"/>
<name>A0A5P2G8L4_9BACT</name>
<reference evidence="1 2" key="1">
    <citation type="submission" date="2019-09" db="EMBL/GenBank/DDBJ databases">
        <title>Complete genome sequence of Arachidicoccus sp. B3-10 isolated from apple orchard soil.</title>
        <authorList>
            <person name="Kim H.S."/>
            <person name="Han K.-I."/>
            <person name="Suh M.K."/>
            <person name="Lee K.C."/>
            <person name="Eom M.K."/>
            <person name="Kim J.-S."/>
            <person name="Kang S.W."/>
            <person name="Sin Y."/>
            <person name="Lee J.-S."/>
        </authorList>
    </citation>
    <scope>NUCLEOTIDE SEQUENCE [LARGE SCALE GENOMIC DNA]</scope>
    <source>
        <strain evidence="1 2">B3-10</strain>
    </source>
</reference>
<dbReference type="AlphaFoldDB" id="A0A5P2G8L4"/>
<keyword evidence="2" id="KW-1185">Reference proteome</keyword>
<accession>A0A5P2G8L4</accession>
<evidence type="ECO:0000313" key="1">
    <source>
        <dbReference type="EMBL" id="QES90639.1"/>
    </source>
</evidence>
<evidence type="ECO:0000313" key="2">
    <source>
        <dbReference type="Proteomes" id="UP000292424"/>
    </source>
</evidence>